<sequence length="366" mass="41768">MGNLSLFFCLYGSNWLDPAHCNSSRSRAMGFLTTLPSIWRALQCLRRYRDTKNLFPHVVNFGKYSCSILYYMTLSLYRIKRVESLHALFISFALINAIYTSVWDVAMDWSLGNPFSKHPYLRDFLGFRRRWIYYAAMIIDPILRFNWIFYAIFIHDLQHSAILSFLVSLSEVFRRGIWSIFRVENEHCTNVGRFRAFRDVPLPYDLPSESSTDENQPGEHPSPQPEVRPLPIVHLAPSHQSTSVDVEHTAAEATPSTVRRRRSSHRPETPTIPSGTLARVGTMLANAHAEDFERRRRPAVVGKSHEELARHSMHENAGLGRDSSTEEEESDRSETEGAGDGESDLSLRLSSGSGCDDEDDDRVAKK</sequence>
<gene>
    <name evidence="1" type="primary">SYG1_2</name>
    <name evidence="1" type="ORF">LOY88_004444</name>
</gene>
<dbReference type="EMBL" id="JALBCA010000067">
    <property type="protein sequence ID" value="KAI2384812.1"/>
    <property type="molecule type" value="Genomic_DNA"/>
</dbReference>
<protein>
    <submittedName>
        <fullName evidence="1">Xenotropic and polytropic retrovirus receptor 1</fullName>
    </submittedName>
</protein>
<organism evidence="1">
    <name type="scientific">Ophidiomyces ophidiicola</name>
    <dbReference type="NCBI Taxonomy" id="1387563"/>
    <lineage>
        <taxon>Eukaryota</taxon>
        <taxon>Fungi</taxon>
        <taxon>Dikarya</taxon>
        <taxon>Ascomycota</taxon>
        <taxon>Pezizomycotina</taxon>
        <taxon>Eurotiomycetes</taxon>
        <taxon>Eurotiomycetidae</taxon>
        <taxon>Onygenales</taxon>
        <taxon>Onygenaceae</taxon>
        <taxon>Ophidiomyces</taxon>
    </lineage>
</organism>
<evidence type="ECO:0000313" key="1">
    <source>
        <dbReference type="EMBL" id="KAI2384812.1"/>
    </source>
</evidence>
<proteinExistence type="predicted"/>
<keyword evidence="1" id="KW-0675">Receptor</keyword>
<comment type="caution">
    <text evidence="1">The sequence shown here is derived from an EMBL/GenBank/DDBJ whole genome shotgun (WGS) entry which is preliminary data.</text>
</comment>
<name>A0ACB8UUB6_9EURO</name>
<accession>A0ACB8UUB6</accession>
<reference evidence="1" key="1">
    <citation type="journal article" date="2022" name="bioRxiv">
        <title>Population genetic analysis of Ophidiomyces ophidiicola, the causative agent of snake fungal disease, indicates recent introductions to the USA.</title>
        <authorList>
            <person name="Ladner J.T."/>
            <person name="Palmer J.M."/>
            <person name="Ettinger C.L."/>
            <person name="Stajich J.E."/>
            <person name="Farrell T.M."/>
            <person name="Glorioso B.M."/>
            <person name="Lawson B."/>
            <person name="Price S.J."/>
            <person name="Stengle A.G."/>
            <person name="Grear D.A."/>
            <person name="Lorch J.M."/>
        </authorList>
    </citation>
    <scope>NUCLEOTIDE SEQUENCE</scope>
    <source>
        <strain evidence="1">NWHC 24266-5</strain>
    </source>
</reference>